<dbReference type="Gene3D" id="1.10.30.10">
    <property type="entry name" value="High mobility group box domain"/>
    <property type="match status" value="1"/>
</dbReference>
<dbReference type="PANTHER" id="PTHR48112">
    <property type="entry name" value="HIGH MOBILITY GROUP PROTEIN DSP1"/>
    <property type="match status" value="1"/>
</dbReference>
<reference evidence="3 4" key="1">
    <citation type="submission" date="2024-10" db="EMBL/GenBank/DDBJ databases">
        <title>Updated reference genomes for cyclostephanoid diatoms.</title>
        <authorList>
            <person name="Roberts W.R."/>
            <person name="Alverson A.J."/>
        </authorList>
    </citation>
    <scope>NUCLEOTIDE SEQUENCE [LARGE SCALE GENOMIC DNA]</scope>
    <source>
        <strain evidence="3 4">AJA010-31</strain>
    </source>
</reference>
<dbReference type="InterPro" id="IPR036910">
    <property type="entry name" value="HMG_box_dom_sf"/>
</dbReference>
<proteinExistence type="predicted"/>
<evidence type="ECO:0000256" key="2">
    <source>
        <dbReference type="SAM" id="MobiDB-lite"/>
    </source>
</evidence>
<evidence type="ECO:0000313" key="3">
    <source>
        <dbReference type="EMBL" id="KAL3789262.1"/>
    </source>
</evidence>
<keyword evidence="1" id="KW-0238">DNA-binding</keyword>
<dbReference type="SUPFAM" id="SSF47095">
    <property type="entry name" value="HMG-box"/>
    <property type="match status" value="1"/>
</dbReference>
<dbReference type="EMBL" id="JALLPJ020000530">
    <property type="protein sequence ID" value="KAL3789262.1"/>
    <property type="molecule type" value="Genomic_DNA"/>
</dbReference>
<dbReference type="Proteomes" id="UP001530400">
    <property type="component" value="Unassembled WGS sequence"/>
</dbReference>
<feature type="region of interest" description="Disordered" evidence="2">
    <location>
        <begin position="1"/>
        <end position="33"/>
    </location>
</feature>
<dbReference type="AlphaFoldDB" id="A0ABD3PNC2"/>
<evidence type="ECO:0008006" key="5">
    <source>
        <dbReference type="Google" id="ProtNLM"/>
    </source>
</evidence>
<dbReference type="GO" id="GO:0003677">
    <property type="term" value="F:DNA binding"/>
    <property type="evidence" value="ECO:0007669"/>
    <property type="project" value="UniProtKB-KW"/>
</dbReference>
<protein>
    <recommendedName>
        <fullName evidence="5">HMG box domain-containing protein</fullName>
    </recommendedName>
</protein>
<sequence>MKQSLPATPAIKPKKGPEDDGFEDLLEDDIPPRPKRPLTMYNLFCKLERNYIVQSSQKRTPCSFEISIKEDTASKNAVDPYLELRPEKYRGICPIALQSLPFDWYKAGKNKTKRQHHQNHGVIKFQDLSKALSKSWDEVDDETKLFCKTVYDRELVKYYKETKEYIELYGKAVFDSQKKVYKKRASQEDDAIASTKSDSSKKPASKKEKNDASSSSSQWKQSCEYTAYLQMNPYSHPSRKDFNGYNLGTASHHSIQLQNRLFSSINDGGNGWNMMQMQHHARDSSASLSTDPSNHFHLQMNLCPYPSQIGNATILPFHHDELIAASHHSNQLKLQNMVVGRGSFYNPVAPYIPVQRSHHDHVENQTAVPTMQVATHQLPCQTYAASHWQPDFGARNQHYAFNEGSRESNRLFPMGPSQNHTVANLLPQVQDYQASFQQEHSYSCNPMYSLMNTNERWVAAKPDNDTNNEGNVFDNDSESDISLALDENDVGNILCGEELENVFDRVWGLDD</sequence>
<dbReference type="InterPro" id="IPR050342">
    <property type="entry name" value="HMGB"/>
</dbReference>
<dbReference type="PANTHER" id="PTHR48112:SF15">
    <property type="entry name" value="HMG BOX DOMAIN-CONTAINING PROTEIN"/>
    <property type="match status" value="1"/>
</dbReference>
<name>A0ABD3PNC2_9STRA</name>
<organism evidence="3 4">
    <name type="scientific">Cyclotella atomus</name>
    <dbReference type="NCBI Taxonomy" id="382360"/>
    <lineage>
        <taxon>Eukaryota</taxon>
        <taxon>Sar</taxon>
        <taxon>Stramenopiles</taxon>
        <taxon>Ochrophyta</taxon>
        <taxon>Bacillariophyta</taxon>
        <taxon>Coscinodiscophyceae</taxon>
        <taxon>Thalassiosirophycidae</taxon>
        <taxon>Stephanodiscales</taxon>
        <taxon>Stephanodiscaceae</taxon>
        <taxon>Cyclotella</taxon>
    </lineage>
</organism>
<keyword evidence="4" id="KW-1185">Reference proteome</keyword>
<accession>A0ABD3PNC2</accession>
<evidence type="ECO:0000256" key="1">
    <source>
        <dbReference type="ARBA" id="ARBA00023125"/>
    </source>
</evidence>
<comment type="caution">
    <text evidence="3">The sequence shown here is derived from an EMBL/GenBank/DDBJ whole genome shotgun (WGS) entry which is preliminary data.</text>
</comment>
<feature type="region of interest" description="Disordered" evidence="2">
    <location>
        <begin position="185"/>
        <end position="216"/>
    </location>
</feature>
<gene>
    <name evidence="3" type="ORF">ACHAWO_007471</name>
</gene>
<feature type="compositionally biased region" description="Basic and acidic residues" evidence="2">
    <location>
        <begin position="198"/>
        <end position="211"/>
    </location>
</feature>
<feature type="compositionally biased region" description="Acidic residues" evidence="2">
    <location>
        <begin position="19"/>
        <end position="29"/>
    </location>
</feature>
<evidence type="ECO:0000313" key="4">
    <source>
        <dbReference type="Proteomes" id="UP001530400"/>
    </source>
</evidence>